<evidence type="ECO:0000259" key="1">
    <source>
        <dbReference type="SMART" id="SM00867"/>
    </source>
</evidence>
<feature type="domain" description="Lipid/polyisoprenoid-binding YceI-like" evidence="1">
    <location>
        <begin position="93"/>
        <end position="270"/>
    </location>
</feature>
<evidence type="ECO:0000313" key="3">
    <source>
        <dbReference type="Proteomes" id="UP000195766"/>
    </source>
</evidence>
<protein>
    <submittedName>
        <fullName evidence="2">Protein yceI</fullName>
    </submittedName>
</protein>
<dbReference type="AlphaFoldDB" id="A0A1R4G3K1"/>
<dbReference type="InterPro" id="IPR036761">
    <property type="entry name" value="TTHA0802/YceI-like_sf"/>
</dbReference>
<dbReference type="Pfam" id="PF04264">
    <property type="entry name" value="YceI"/>
    <property type="match status" value="1"/>
</dbReference>
<gene>
    <name evidence="2" type="ORF">FM111_09050</name>
</gene>
<name>A0A1R4G3K1_BREDI</name>
<organism evidence="2 3">
    <name type="scientific">Brevundimonas diminuta 3F5N</name>
    <dbReference type="NCBI Taxonomy" id="1255603"/>
    <lineage>
        <taxon>Bacteria</taxon>
        <taxon>Pseudomonadati</taxon>
        <taxon>Pseudomonadota</taxon>
        <taxon>Alphaproteobacteria</taxon>
        <taxon>Caulobacterales</taxon>
        <taxon>Caulobacteraceae</taxon>
        <taxon>Brevundimonas</taxon>
    </lineage>
</organism>
<dbReference type="Proteomes" id="UP000195766">
    <property type="component" value="Unassembled WGS sequence"/>
</dbReference>
<accession>A0A1R4G3K1</accession>
<dbReference type="InterPro" id="IPR007372">
    <property type="entry name" value="Lipid/polyisoprenoid-bd_YceI"/>
</dbReference>
<proteinExistence type="predicted"/>
<dbReference type="EMBL" id="FUIE01000049">
    <property type="protein sequence ID" value="SJM62748.1"/>
    <property type="molecule type" value="Genomic_DNA"/>
</dbReference>
<dbReference type="SUPFAM" id="SSF101874">
    <property type="entry name" value="YceI-like"/>
    <property type="match status" value="1"/>
</dbReference>
<reference evidence="2 3" key="1">
    <citation type="submission" date="2017-02" db="EMBL/GenBank/DDBJ databases">
        <authorList>
            <person name="Peterson S.W."/>
        </authorList>
    </citation>
    <scope>NUCLEOTIDE SEQUENCE [LARGE SCALE GENOMIC DNA]</scope>
    <source>
        <strain evidence="2 3">3F5N</strain>
    </source>
</reference>
<dbReference type="PANTHER" id="PTHR34406">
    <property type="entry name" value="PROTEIN YCEI"/>
    <property type="match status" value="1"/>
</dbReference>
<dbReference type="PANTHER" id="PTHR34406:SF1">
    <property type="entry name" value="PROTEIN YCEI"/>
    <property type="match status" value="1"/>
</dbReference>
<sequence length="283" mass="30018">MIRGVEAREWQLILLQSDGEAGWTLDLFPDCLSSFRFNRLIEVSSHMKIKAALIAVSAAALLAACSQPADTAGAPTTDAASTAPVALKATSGVYVMDPTHASLQWSLPHNSISNYTARFNKFDAKITLDTANLANSTVEATIDPTSVDANYQGDYVGTHAATGFKSWSEDIAKNKNFLNAGAFPQITFKSTKVELTGTRTAKVTGDLTFLGVTKPVTLDATFNGDLEKHPFVPAPAIGFSAEGKFKRTDFGMALGPVGDEVTIRFDAEFIQEVAPAAPAAPAA</sequence>
<evidence type="ECO:0000313" key="2">
    <source>
        <dbReference type="EMBL" id="SJM62748.1"/>
    </source>
</evidence>
<dbReference type="Gene3D" id="2.40.128.110">
    <property type="entry name" value="Lipid/polyisoprenoid-binding, YceI-like"/>
    <property type="match status" value="1"/>
</dbReference>
<dbReference type="SMART" id="SM00867">
    <property type="entry name" value="YceI"/>
    <property type="match status" value="1"/>
</dbReference>